<organism evidence="1">
    <name type="scientific">Methanosarcina barkeri (strain Fusaro / DSM 804)</name>
    <dbReference type="NCBI Taxonomy" id="269797"/>
    <lineage>
        <taxon>Archaea</taxon>
        <taxon>Methanobacteriati</taxon>
        <taxon>Methanobacteriota</taxon>
        <taxon>Stenosarchaea group</taxon>
        <taxon>Methanomicrobia</taxon>
        <taxon>Methanosarcinales</taxon>
        <taxon>Methanosarcinaceae</taxon>
        <taxon>Methanosarcina</taxon>
    </lineage>
</organism>
<reference evidence="1" key="1">
    <citation type="submission" date="2006-06" db="EMBL/GenBank/DDBJ databases">
        <title>Complete sequence of chromosome 1 of Methanosarcina barkeri str. fusaro.</title>
        <authorList>
            <person name="Copeland A."/>
            <person name="Lucas S."/>
            <person name="Lapidus A."/>
            <person name="Barry K."/>
            <person name="Detter J.C."/>
            <person name="Glavina T."/>
            <person name="Hammon N."/>
            <person name="Israni S."/>
            <person name="Pitluck S."/>
            <person name="Goodwin L.A."/>
            <person name="Saunders E.H."/>
            <person name="Schmutz J."/>
            <person name="Larimer F."/>
            <person name="Land M."/>
            <person name="Anderson I."/>
            <person name="Richardson P."/>
        </authorList>
    </citation>
    <scope>NUCLEOTIDE SEQUENCE</scope>
    <source>
        <strain evidence="1">Fusaro</strain>
    </source>
</reference>
<dbReference type="AlphaFoldDB" id="Q467S7"/>
<evidence type="ECO:0000313" key="1">
    <source>
        <dbReference type="EMBL" id="AAZ71865.1"/>
    </source>
</evidence>
<gene>
    <name evidence="1" type="ordered locus">Mbar_A2970</name>
</gene>
<name>Q467S7_METBF</name>
<accession>Q467S7</accession>
<dbReference type="eggNOG" id="arCOG03397">
    <property type="taxonomic scope" value="Archaea"/>
</dbReference>
<protein>
    <submittedName>
        <fullName evidence="1">Uncharacterized protein</fullName>
    </submittedName>
</protein>
<dbReference type="EMBL" id="CP000099">
    <property type="protein sequence ID" value="AAZ71865.1"/>
    <property type="molecule type" value="Genomic_DNA"/>
</dbReference>
<dbReference type="KEGG" id="mba:Mbar_A2970"/>
<dbReference type="PaxDb" id="269797-Mbar_A2970"/>
<sequence>MDYKTRLGIKNMLLLGITTFDPKNTIELFKRWEQVENKVFPDGLKIINQWFDAGG</sequence>
<dbReference type="OrthoDB" id="134165at2157"/>
<dbReference type="HOGENOM" id="CLU_3020955_0_0_2"/>
<proteinExistence type="predicted"/>